<dbReference type="PANTHER" id="PTHR22725">
    <property type="entry name" value="FATTY ACID-BINDING PROTEIN HOMOLOG 1-RELATED-RELATED"/>
    <property type="match status" value="1"/>
</dbReference>
<name>A0A498S7N1_ACAVI</name>
<dbReference type="PANTHER" id="PTHR22725:SF9">
    <property type="entry name" value="FATTY ACID-BINDING PROTEIN HOMOLOG 3"/>
    <property type="match status" value="1"/>
</dbReference>
<comment type="similarity">
    <text evidence="1">Belongs to the calycin superfamily. Fatty-acid binding protein (FABP) family.</text>
</comment>
<dbReference type="Proteomes" id="UP000276991">
    <property type="component" value="Unassembled WGS sequence"/>
</dbReference>
<gene>
    <name evidence="4" type="ORF">NAV_LOCUS2366</name>
</gene>
<dbReference type="EMBL" id="UPTC01000245">
    <property type="protein sequence ID" value="VBB27536.1"/>
    <property type="molecule type" value="Genomic_DNA"/>
</dbReference>
<evidence type="ECO:0008006" key="6">
    <source>
        <dbReference type="Google" id="ProtNLM"/>
    </source>
</evidence>
<organism evidence="4 5">
    <name type="scientific">Acanthocheilonema viteae</name>
    <name type="common">Filarial nematode worm</name>
    <name type="synonym">Dipetalonema viteae</name>
    <dbReference type="NCBI Taxonomy" id="6277"/>
    <lineage>
        <taxon>Eukaryota</taxon>
        <taxon>Metazoa</taxon>
        <taxon>Ecdysozoa</taxon>
        <taxon>Nematoda</taxon>
        <taxon>Chromadorea</taxon>
        <taxon>Rhabditida</taxon>
        <taxon>Spirurina</taxon>
        <taxon>Spiruromorpha</taxon>
        <taxon>Filarioidea</taxon>
        <taxon>Onchocercidae</taxon>
        <taxon>Acanthocheilonema</taxon>
    </lineage>
</organism>
<proteinExistence type="inferred from homology"/>
<reference evidence="4 5" key="1">
    <citation type="submission" date="2018-08" db="EMBL/GenBank/DDBJ databases">
        <authorList>
            <person name="Laetsch R D."/>
            <person name="Stevens L."/>
            <person name="Kumar S."/>
            <person name="Blaxter L. M."/>
        </authorList>
    </citation>
    <scope>NUCLEOTIDE SEQUENCE [LARGE SCALE GENOMIC DNA]</scope>
</reference>
<dbReference type="InterPro" id="IPR040094">
    <property type="entry name" value="Lbp1-4"/>
</dbReference>
<evidence type="ECO:0000256" key="3">
    <source>
        <dbReference type="ARBA" id="ARBA00023121"/>
    </source>
</evidence>
<keyword evidence="5" id="KW-1185">Reference proteome</keyword>
<evidence type="ECO:0000256" key="1">
    <source>
        <dbReference type="ARBA" id="ARBA00008390"/>
    </source>
</evidence>
<dbReference type="STRING" id="6277.A0A498S7N1"/>
<sequence>MISFASITKVFSHSDEIKDAYNLCNQSSKKDTIYKNWKLKEEFQAEGFDGKMHKIKFDFDPVTESLKETHIRADDLNDRGETYTYTVDGDILLLSMANEKVSCKRYFVRQSSGQQQ</sequence>
<keyword evidence="3" id="KW-0446">Lipid-binding</keyword>
<dbReference type="GO" id="GO:0008289">
    <property type="term" value="F:lipid binding"/>
    <property type="evidence" value="ECO:0007669"/>
    <property type="project" value="UniProtKB-KW"/>
</dbReference>
<evidence type="ECO:0000313" key="5">
    <source>
        <dbReference type="Proteomes" id="UP000276991"/>
    </source>
</evidence>
<evidence type="ECO:0000313" key="4">
    <source>
        <dbReference type="EMBL" id="VBB27536.1"/>
    </source>
</evidence>
<keyword evidence="2" id="KW-0813">Transport</keyword>
<dbReference type="SUPFAM" id="SSF50814">
    <property type="entry name" value="Lipocalins"/>
    <property type="match status" value="1"/>
</dbReference>
<protein>
    <recommendedName>
        <fullName evidence="6">Lipocalin/cytosolic fatty-acid binding domain-containing protein</fullName>
    </recommendedName>
</protein>
<dbReference type="InterPro" id="IPR012674">
    <property type="entry name" value="Calycin"/>
</dbReference>
<dbReference type="Gene3D" id="2.40.128.20">
    <property type="match status" value="1"/>
</dbReference>
<dbReference type="AlphaFoldDB" id="A0A498S7N1"/>
<dbReference type="OrthoDB" id="412780at2759"/>
<accession>A0A498S7N1</accession>
<evidence type="ECO:0000256" key="2">
    <source>
        <dbReference type="ARBA" id="ARBA00022448"/>
    </source>
</evidence>